<keyword evidence="3" id="KW-1185">Reference proteome</keyword>
<keyword evidence="1" id="KW-0472">Membrane</keyword>
<keyword evidence="1" id="KW-1133">Transmembrane helix</keyword>
<gene>
    <name evidence="2" type="ORF">CETO_158</name>
</gene>
<evidence type="ECO:0000313" key="2">
    <source>
        <dbReference type="EMBL" id="AUG85140.1"/>
    </source>
</evidence>
<evidence type="ECO:0000256" key="1">
    <source>
        <dbReference type="SAM" id="Phobius"/>
    </source>
</evidence>
<dbReference type="Proteomes" id="UP000240819">
    <property type="component" value="Segment"/>
</dbReference>
<evidence type="ECO:0000313" key="3">
    <source>
        <dbReference type="Proteomes" id="UP000240819"/>
    </source>
</evidence>
<feature type="transmembrane region" description="Helical" evidence="1">
    <location>
        <begin position="6"/>
        <end position="24"/>
    </location>
</feature>
<protein>
    <submittedName>
        <fullName evidence="2">Uncharacterized protein</fullName>
    </submittedName>
</protein>
<reference evidence="2 3" key="1">
    <citation type="submission" date="2017-12" db="EMBL/GenBank/DDBJ databases">
        <authorList>
            <person name="Lestochi C.V."/>
            <person name="Miller K.C."/>
            <person name="Miller J.S."/>
            <person name="Stanton M.L."/>
            <person name="Broussard G.W."/>
        </authorList>
    </citation>
    <scope>NUCLEOTIDE SEQUENCE [LARGE SCALE GENOMIC DNA]</scope>
</reference>
<proteinExistence type="predicted"/>
<name>A0A2H5BGP8_9CAUD</name>
<keyword evidence="1" id="KW-0812">Transmembrane</keyword>
<accession>A0A2H5BGP8</accession>
<sequence>MKIYLGGFAVISFCVASFFAGAYVQKLRLEAVEKPFPLRAIQATCTKTNDCTIYLYQNIPEVQSVASGKDQTPRKAKTVIVRN</sequence>
<organism evidence="2 3">
    <name type="scientific">Vibrio phage Ceto</name>
    <dbReference type="NCBI Taxonomy" id="2570300"/>
    <lineage>
        <taxon>Viruses</taxon>
        <taxon>Duplodnaviria</taxon>
        <taxon>Heunggongvirae</taxon>
        <taxon>Uroviricota</taxon>
        <taxon>Caudoviricetes</taxon>
        <taxon>Demerecviridae</taxon>
        <taxon>Ermolyevavirinae</taxon>
        <taxon>Cetovirus</taxon>
        <taxon>Cetovirus ceto</taxon>
    </lineage>
</organism>
<dbReference type="EMBL" id="MG649966">
    <property type="protein sequence ID" value="AUG85140.1"/>
    <property type="molecule type" value="Genomic_DNA"/>
</dbReference>